<dbReference type="PIRSF" id="PIRSF000189">
    <property type="entry name" value="D-aa_oxidase"/>
    <property type="match status" value="1"/>
</dbReference>
<dbReference type="STRING" id="1314674.A0A0D7B1A1"/>
<reference evidence="8 9" key="1">
    <citation type="journal article" date="2015" name="Fungal Genet. Biol.">
        <title>Evolution of novel wood decay mechanisms in Agaricales revealed by the genome sequences of Fistulina hepatica and Cylindrobasidium torrendii.</title>
        <authorList>
            <person name="Floudas D."/>
            <person name="Held B.W."/>
            <person name="Riley R."/>
            <person name="Nagy L.G."/>
            <person name="Koehler G."/>
            <person name="Ransdell A.S."/>
            <person name="Younus H."/>
            <person name="Chow J."/>
            <person name="Chiniquy J."/>
            <person name="Lipzen A."/>
            <person name="Tritt A."/>
            <person name="Sun H."/>
            <person name="Haridas S."/>
            <person name="LaButti K."/>
            <person name="Ohm R.A."/>
            <person name="Kues U."/>
            <person name="Blanchette R.A."/>
            <person name="Grigoriev I.V."/>
            <person name="Minto R.E."/>
            <person name="Hibbett D.S."/>
        </authorList>
    </citation>
    <scope>NUCLEOTIDE SEQUENCE [LARGE SCALE GENOMIC DNA]</scope>
    <source>
        <strain evidence="8 9">FP15055 ss-10</strain>
    </source>
</reference>
<evidence type="ECO:0000256" key="4">
    <source>
        <dbReference type="ARBA" id="ARBA00022827"/>
    </source>
</evidence>
<dbReference type="SUPFAM" id="SSF51971">
    <property type="entry name" value="Nucleotide-binding domain"/>
    <property type="match status" value="1"/>
</dbReference>
<dbReference type="AlphaFoldDB" id="A0A0D7B1A1"/>
<evidence type="ECO:0000256" key="5">
    <source>
        <dbReference type="ARBA" id="ARBA00023002"/>
    </source>
</evidence>
<feature type="binding site" evidence="6">
    <location>
        <position position="348"/>
    </location>
    <ligand>
        <name>D-dopa</name>
        <dbReference type="ChEBI" id="CHEBI:149689"/>
    </ligand>
</feature>
<proteinExistence type="inferred from homology"/>
<feature type="binding site" evidence="6">
    <location>
        <begin position="51"/>
        <end position="52"/>
    </location>
    <ligand>
        <name>FAD</name>
        <dbReference type="ChEBI" id="CHEBI:57692"/>
    </ligand>
</feature>
<accession>A0A0D7B1A1</accession>
<keyword evidence="9" id="KW-1185">Reference proteome</keyword>
<gene>
    <name evidence="8" type="ORF">CYLTODRAFT_457231</name>
</gene>
<evidence type="ECO:0000256" key="3">
    <source>
        <dbReference type="ARBA" id="ARBA00022630"/>
    </source>
</evidence>
<dbReference type="InterPro" id="IPR023209">
    <property type="entry name" value="DAO"/>
</dbReference>
<keyword evidence="5" id="KW-0560">Oxidoreductase</keyword>
<dbReference type="GO" id="GO:0003884">
    <property type="term" value="F:D-amino-acid oxidase activity"/>
    <property type="evidence" value="ECO:0007669"/>
    <property type="project" value="InterPro"/>
</dbReference>
<comment type="cofactor">
    <cofactor evidence="1 6">
        <name>FAD</name>
        <dbReference type="ChEBI" id="CHEBI:57692"/>
    </cofactor>
</comment>
<feature type="binding site" evidence="6">
    <location>
        <position position="317"/>
    </location>
    <ligand>
        <name>D-dopa</name>
        <dbReference type="ChEBI" id="CHEBI:149689"/>
    </ligand>
</feature>
<protein>
    <submittedName>
        <fullName evidence="8">Nucleotide-binding domain-containing protein</fullName>
    </submittedName>
</protein>
<evidence type="ECO:0000256" key="2">
    <source>
        <dbReference type="ARBA" id="ARBA00006730"/>
    </source>
</evidence>
<dbReference type="OrthoDB" id="2015447at2759"/>
<dbReference type="PANTHER" id="PTHR11530">
    <property type="entry name" value="D-AMINO ACID OXIDASE"/>
    <property type="match status" value="1"/>
</dbReference>
<dbReference type="Proteomes" id="UP000054007">
    <property type="component" value="Unassembled WGS sequence"/>
</dbReference>
<evidence type="ECO:0000313" key="9">
    <source>
        <dbReference type="Proteomes" id="UP000054007"/>
    </source>
</evidence>
<evidence type="ECO:0000256" key="1">
    <source>
        <dbReference type="ARBA" id="ARBA00001974"/>
    </source>
</evidence>
<feature type="binding site" evidence="6">
    <location>
        <position position="246"/>
    </location>
    <ligand>
        <name>D-dopa</name>
        <dbReference type="ChEBI" id="CHEBI:149689"/>
    </ligand>
</feature>
<dbReference type="GO" id="GO:0071949">
    <property type="term" value="F:FAD binding"/>
    <property type="evidence" value="ECO:0007669"/>
    <property type="project" value="InterPro"/>
</dbReference>
<dbReference type="InterPro" id="IPR006076">
    <property type="entry name" value="FAD-dep_OxRdtase"/>
</dbReference>
<feature type="domain" description="FAD dependent oxidoreductase" evidence="7">
    <location>
        <begin position="12"/>
        <end position="364"/>
    </location>
</feature>
<comment type="similarity">
    <text evidence="2">Belongs to the DAMOX/DASOX family.</text>
</comment>
<dbReference type="EMBL" id="KN880637">
    <property type="protein sequence ID" value="KIY64403.1"/>
    <property type="molecule type" value="Genomic_DNA"/>
</dbReference>
<evidence type="ECO:0000256" key="6">
    <source>
        <dbReference type="PIRSR" id="PIRSR000189-1"/>
    </source>
</evidence>
<dbReference type="Pfam" id="PF01266">
    <property type="entry name" value="DAO"/>
    <property type="match status" value="1"/>
</dbReference>
<dbReference type="GO" id="GO:0005737">
    <property type="term" value="C:cytoplasm"/>
    <property type="evidence" value="ECO:0007669"/>
    <property type="project" value="TreeGrafter"/>
</dbReference>
<evidence type="ECO:0000313" key="8">
    <source>
        <dbReference type="EMBL" id="KIY64403.1"/>
    </source>
</evidence>
<keyword evidence="3" id="KW-0285">Flavoprotein</keyword>
<dbReference type="SUPFAM" id="SSF54373">
    <property type="entry name" value="FAD-linked reductases, C-terminal domain"/>
    <property type="match status" value="1"/>
</dbReference>
<keyword evidence="4 6" id="KW-0274">FAD</keyword>
<dbReference type="PANTHER" id="PTHR11530:SF11">
    <property type="entry name" value="D-ASPARTATE OXIDASE"/>
    <property type="match status" value="1"/>
</dbReference>
<feature type="binding site" evidence="6">
    <location>
        <position position="201"/>
    </location>
    <ligand>
        <name>FAD</name>
        <dbReference type="ChEBI" id="CHEBI:57692"/>
    </ligand>
</feature>
<dbReference type="GO" id="GO:0019478">
    <property type="term" value="P:D-amino acid catabolic process"/>
    <property type="evidence" value="ECO:0007669"/>
    <property type="project" value="TreeGrafter"/>
</dbReference>
<sequence>MSSAEQVKKINVLGAGVIGLTTALKLQEKGGYAVTILAEVLPSDPKTVKYTSLWAGAHHVSHADGEPTQEKIDRETFEEFWKLSEPGGAAEKCFLRLDQTEYYDTIRDDKKPDPLSWMPEFKYVEPDLLPKAPKIAYGVNFKTVTIDTPVYCNYLLSRFLAAGGQIVRAHVWDIKQVIEGGPSIFTGASTPQPPDAIIVCTGLGSRFLGGIEDKKCFPMRGQICMLRAPWIRFGRTYSTKAGLWTYIIPRRSGDVVIGGTKLDDDWYPAARPETAEDILKRAFELCPELAPPEVRATREPTIEDVKSVLISNGCGLRPAREGGIRLDVVWHELKDRKIPVVSNYGHGGMGFQSSWGTASIAVELLEGAFREA</sequence>
<dbReference type="Gene3D" id="3.30.9.10">
    <property type="entry name" value="D-Amino Acid Oxidase, subunit A, domain 2"/>
    <property type="match status" value="1"/>
</dbReference>
<name>A0A0D7B1A1_9AGAR</name>
<evidence type="ECO:0000259" key="7">
    <source>
        <dbReference type="Pfam" id="PF01266"/>
    </source>
</evidence>
<dbReference type="Gene3D" id="3.40.50.720">
    <property type="entry name" value="NAD(P)-binding Rossmann-like Domain"/>
    <property type="match status" value="1"/>
</dbReference>
<organism evidence="8 9">
    <name type="scientific">Cylindrobasidium torrendii FP15055 ss-10</name>
    <dbReference type="NCBI Taxonomy" id="1314674"/>
    <lineage>
        <taxon>Eukaryota</taxon>
        <taxon>Fungi</taxon>
        <taxon>Dikarya</taxon>
        <taxon>Basidiomycota</taxon>
        <taxon>Agaricomycotina</taxon>
        <taxon>Agaricomycetes</taxon>
        <taxon>Agaricomycetidae</taxon>
        <taxon>Agaricales</taxon>
        <taxon>Marasmiineae</taxon>
        <taxon>Physalacriaceae</taxon>
        <taxon>Cylindrobasidium</taxon>
    </lineage>
</organism>
<feature type="binding site" evidence="6">
    <location>
        <position position="171"/>
    </location>
    <ligand>
        <name>FAD</name>
        <dbReference type="ChEBI" id="CHEBI:57692"/>
    </ligand>
</feature>